<keyword evidence="2" id="KW-1185">Reference proteome</keyword>
<dbReference type="SUPFAM" id="SSF53448">
    <property type="entry name" value="Nucleotide-diphospho-sugar transferases"/>
    <property type="match status" value="1"/>
</dbReference>
<dbReference type="RefSeq" id="WP_085464437.1">
    <property type="nucleotide sequence ID" value="NZ_FXBL01000004.1"/>
</dbReference>
<dbReference type="OrthoDB" id="9811214at2"/>
<organism evidence="1 2">
    <name type="scientific">Mesorhizobium australicum</name>
    <dbReference type="NCBI Taxonomy" id="536018"/>
    <lineage>
        <taxon>Bacteria</taxon>
        <taxon>Pseudomonadati</taxon>
        <taxon>Pseudomonadota</taxon>
        <taxon>Alphaproteobacteria</taxon>
        <taxon>Hyphomicrobiales</taxon>
        <taxon>Phyllobacteriaceae</taxon>
        <taxon>Mesorhizobium</taxon>
    </lineage>
</organism>
<name>A0A1X7NTW4_9HYPH</name>
<protein>
    <recommendedName>
        <fullName evidence="3">Glycosyl transferase family 2</fullName>
    </recommendedName>
</protein>
<evidence type="ECO:0000313" key="1">
    <source>
        <dbReference type="EMBL" id="SMH41140.1"/>
    </source>
</evidence>
<proteinExistence type="predicted"/>
<dbReference type="AlphaFoldDB" id="A0A1X7NTW4"/>
<gene>
    <name evidence="1" type="ORF">SAMN02982922_2491</name>
</gene>
<evidence type="ECO:0008006" key="3">
    <source>
        <dbReference type="Google" id="ProtNLM"/>
    </source>
</evidence>
<dbReference type="Proteomes" id="UP000193083">
    <property type="component" value="Unassembled WGS sequence"/>
</dbReference>
<sequence>MLTVLIETHNDEEGLARTLSSLVAGSVEGVVREVLVHDRGSTDHTTLVADHTGCVLVGEGDLPARLRHARGDWFLVLEPGARLTDGWTEAVMLHMTATSKPARFTRSRIGRPRFLARLFSTRRPFADGLLISKRQALALLKDGAELKTIARRLSTTRTPAEIVSSPKR</sequence>
<evidence type="ECO:0000313" key="2">
    <source>
        <dbReference type="Proteomes" id="UP000193083"/>
    </source>
</evidence>
<dbReference type="InterPro" id="IPR029044">
    <property type="entry name" value="Nucleotide-diphossugar_trans"/>
</dbReference>
<reference evidence="1 2" key="1">
    <citation type="submission" date="2017-04" db="EMBL/GenBank/DDBJ databases">
        <authorList>
            <person name="Afonso C.L."/>
            <person name="Miller P.J."/>
            <person name="Scott M.A."/>
            <person name="Spackman E."/>
            <person name="Goraichik I."/>
            <person name="Dimitrov K.M."/>
            <person name="Suarez D.L."/>
            <person name="Swayne D.E."/>
        </authorList>
    </citation>
    <scope>NUCLEOTIDE SEQUENCE [LARGE SCALE GENOMIC DNA]</scope>
    <source>
        <strain evidence="1 2">B5P</strain>
    </source>
</reference>
<accession>A0A1X7NTW4</accession>
<dbReference type="EMBL" id="FXBL01000004">
    <property type="protein sequence ID" value="SMH41140.1"/>
    <property type="molecule type" value="Genomic_DNA"/>
</dbReference>
<dbReference type="Gene3D" id="3.90.550.10">
    <property type="entry name" value="Spore Coat Polysaccharide Biosynthesis Protein SpsA, Chain A"/>
    <property type="match status" value="1"/>
</dbReference>